<keyword evidence="1" id="KW-0812">Transmembrane</keyword>
<gene>
    <name evidence="2" type="primary">atp8</name>
</gene>
<protein>
    <submittedName>
        <fullName evidence="2">ATP synthase F0 subunit 8</fullName>
    </submittedName>
</protein>
<sequence length="52" mass="6498">MMPINWMIIFVLCLLSLIIIIIMMNSMLLYFKMNYKYNLPNKINVKKWNWLW</sequence>
<evidence type="ECO:0000313" key="2">
    <source>
        <dbReference type="EMBL" id="QBP33732.1"/>
    </source>
</evidence>
<name>A0A482JM37_9HYME</name>
<evidence type="ECO:0000256" key="1">
    <source>
        <dbReference type="SAM" id="Phobius"/>
    </source>
</evidence>
<dbReference type="EMBL" id="MH998260">
    <property type="protein sequence ID" value="QBP33732.1"/>
    <property type="molecule type" value="Genomic_DNA"/>
</dbReference>
<geneLocation type="mitochondrion" evidence="2"/>
<reference evidence="2" key="1">
    <citation type="journal article" date="2019" name="Mitochondrial DNA Part B Resour">
        <title>Nearly complete mitochondrial genomes of four bumblebee species (Hymenoptera: Apidae: Bombus).</title>
        <authorList>
            <person name="Zhao F."/>
            <person name="Yan J."/>
            <person name="Jiang K."/>
            <person name="Huang Z."/>
            <person name="Lin G."/>
        </authorList>
    </citation>
    <scope>NUCLEOTIDE SEQUENCE</scope>
</reference>
<keyword evidence="2" id="KW-0496">Mitochondrion</keyword>
<keyword evidence="1" id="KW-1133">Transmembrane helix</keyword>
<dbReference type="AlphaFoldDB" id="A0A482JM37"/>
<organism evidence="2">
    <name type="scientific">Bombus pyrosoma</name>
    <dbReference type="NCBI Taxonomy" id="396416"/>
    <lineage>
        <taxon>Eukaryota</taxon>
        <taxon>Metazoa</taxon>
        <taxon>Ecdysozoa</taxon>
        <taxon>Arthropoda</taxon>
        <taxon>Hexapoda</taxon>
        <taxon>Insecta</taxon>
        <taxon>Pterygota</taxon>
        <taxon>Neoptera</taxon>
        <taxon>Endopterygota</taxon>
        <taxon>Hymenoptera</taxon>
        <taxon>Apocrita</taxon>
        <taxon>Aculeata</taxon>
        <taxon>Apoidea</taxon>
        <taxon>Anthophila</taxon>
        <taxon>Apidae</taxon>
        <taxon>Bombus</taxon>
        <taxon>Melanobombus</taxon>
    </lineage>
</organism>
<keyword evidence="1" id="KW-0472">Membrane</keyword>
<proteinExistence type="predicted"/>
<accession>A0A482JM37</accession>
<feature type="transmembrane region" description="Helical" evidence="1">
    <location>
        <begin position="6"/>
        <end position="31"/>
    </location>
</feature>